<dbReference type="InterPro" id="IPR014239">
    <property type="entry name" value="YpeB_PepSY1-2"/>
</dbReference>
<gene>
    <name evidence="3" type="primary">ypeB</name>
    <name evidence="3" type="ORF">F4V44_09745</name>
</gene>
<evidence type="ECO:0000313" key="3">
    <source>
        <dbReference type="EMBL" id="KAA9026148.1"/>
    </source>
</evidence>
<dbReference type="EMBL" id="VYKL01000015">
    <property type="protein sequence ID" value="KAA9026148.1"/>
    <property type="molecule type" value="Genomic_DNA"/>
</dbReference>
<accession>A0A5J5HWZ0</accession>
<proteinExistence type="predicted"/>
<feature type="domain" description="Sporulation protein YpeB N-terminal" evidence="2">
    <location>
        <begin position="27"/>
        <end position="162"/>
    </location>
</feature>
<dbReference type="RefSeq" id="WP_150439797.1">
    <property type="nucleotide sequence ID" value="NZ_VYKL01000015.1"/>
</dbReference>
<evidence type="ECO:0000259" key="2">
    <source>
        <dbReference type="Pfam" id="PF20769"/>
    </source>
</evidence>
<organism evidence="3 4">
    <name type="scientific">Niallia endozanthoxylica</name>
    <dbReference type="NCBI Taxonomy" id="2036016"/>
    <lineage>
        <taxon>Bacteria</taxon>
        <taxon>Bacillati</taxon>
        <taxon>Bacillota</taxon>
        <taxon>Bacilli</taxon>
        <taxon>Bacillales</taxon>
        <taxon>Bacillaceae</taxon>
        <taxon>Niallia</taxon>
    </lineage>
</organism>
<comment type="caution">
    <text evidence="3">The sequence shown here is derived from an EMBL/GenBank/DDBJ whole genome shotgun (WGS) entry which is preliminary data.</text>
</comment>
<protein>
    <submittedName>
        <fullName evidence="3">Germination protein YpeB</fullName>
    </submittedName>
</protein>
<dbReference type="AlphaFoldDB" id="A0A5J5HWZ0"/>
<dbReference type="InterPro" id="IPR048402">
    <property type="entry name" value="YpeB_N"/>
</dbReference>
<feature type="domain" description="Sporulation protein YpeB PepSY1 and PepSY2" evidence="1">
    <location>
        <begin position="180"/>
        <end position="372"/>
    </location>
</feature>
<dbReference type="Pfam" id="PF20769">
    <property type="entry name" value="YPEB_N"/>
    <property type="match status" value="1"/>
</dbReference>
<dbReference type="GO" id="GO:0009847">
    <property type="term" value="P:spore germination"/>
    <property type="evidence" value="ECO:0007669"/>
    <property type="project" value="InterPro"/>
</dbReference>
<dbReference type="Proteomes" id="UP000326671">
    <property type="component" value="Unassembled WGS sequence"/>
</dbReference>
<evidence type="ECO:0000259" key="1">
    <source>
        <dbReference type="Pfam" id="PF14620"/>
    </source>
</evidence>
<dbReference type="OrthoDB" id="2372097at2"/>
<dbReference type="NCBIfam" id="TIGR02889">
    <property type="entry name" value="spore_YpeB"/>
    <property type="match status" value="1"/>
</dbReference>
<reference evidence="3 4" key="1">
    <citation type="submission" date="2019-09" db="EMBL/GenBank/DDBJ databases">
        <title>Whole genome sequences of isolates from the Mars Exploration Rovers.</title>
        <authorList>
            <person name="Seuylemezian A."/>
            <person name="Vaishampayan P."/>
        </authorList>
    </citation>
    <scope>NUCLEOTIDE SEQUENCE [LARGE SCALE GENOMIC DNA]</scope>
    <source>
        <strain evidence="3 4">MER_TA_151</strain>
    </source>
</reference>
<name>A0A5J5HWZ0_9BACI</name>
<sequence length="450" mass="50945">MFRGILITVLSLGVAGTALWGYQEHREKNAVLINAENNYQRAFHDLSYQMDLLHDKIGATLAMNSRESLSPALAEVWKITSQAHNDVGQLPLTLLPFNKTEEFLSKIGDFSYQTAIRDLEKEPLSDEEYKALKELYGQAEEIQNELRNVQHMALENNLRWMDVELALATGKETADNTIIDGFKTVEKAVDSYGETDFGPAFVNMQKDDDGFNNLSGKNISKEEAMKIAAQYANLGKDVEVNVTKNGDGSHYEFYSVSIEDNKTKQIANMDITKKGGYPIWYILSRDVNEQKISLNDAANKALQFLKENGFKNLEMFESAQYDNLGVFTFVKTENGVRIYPESVKMKVALDNGQIVGFSEEDYLKSVNDKRQIAEPSLTIDEARKKINPQVKVMDDGLAVIMNDMNKEVLCYEFMGTLDQDTYRIFINAESGIEEKVEKMKNAEPIYEKVV</sequence>
<keyword evidence="4" id="KW-1185">Reference proteome</keyword>
<evidence type="ECO:0000313" key="4">
    <source>
        <dbReference type="Proteomes" id="UP000326671"/>
    </source>
</evidence>
<dbReference type="Pfam" id="PF14620">
    <property type="entry name" value="YPEB_PepSY1-2"/>
    <property type="match status" value="1"/>
</dbReference>